<dbReference type="GO" id="GO:0005886">
    <property type="term" value="C:plasma membrane"/>
    <property type="evidence" value="ECO:0007669"/>
    <property type="project" value="UniProtKB-SubCell"/>
</dbReference>
<evidence type="ECO:0000313" key="11">
    <source>
        <dbReference type="Proteomes" id="UP000400924"/>
    </source>
</evidence>
<feature type="domain" description="Major facilitator superfamily (MFS) profile" evidence="9">
    <location>
        <begin position="20"/>
        <end position="475"/>
    </location>
</feature>
<comment type="caution">
    <text evidence="10">The sequence shown here is derived from an EMBL/GenBank/DDBJ whole genome shotgun (WGS) entry which is preliminary data.</text>
</comment>
<dbReference type="PROSITE" id="PS50850">
    <property type="entry name" value="MFS"/>
    <property type="match status" value="1"/>
</dbReference>
<feature type="transmembrane region" description="Helical" evidence="8">
    <location>
        <begin position="20"/>
        <end position="42"/>
    </location>
</feature>
<evidence type="ECO:0000256" key="7">
    <source>
        <dbReference type="ARBA" id="ARBA00023251"/>
    </source>
</evidence>
<sequence length="490" mass="49165">MEHTDDHAPDAVLRGRPGVILLIACAAQFICVLDVSIVNVALPSMRESLGLSPAGLQWVVNGYALTFAGFLLLGGRAADLLGTRRVFLAGLTLFAAASLAGGLAVEGWHLVAARFVQGLGGALLVPTTLTVLTTTFTRPRARARALAVLTAAAGAGGALGGVFGGLLTGLLGWRWVLFVNVPLGTVLSLAAAGALHGTARSVLRGRLDLLGSLMVTLGTSALVAAIVMSEGHGWTSVYTLLLLGAAALLLTGFLLWERRANHPLVPPAVFRVRPVMTANTLALLTSGVMPATMFFLSLHLQYVLDMTPLRAGVAMLPGAVGVALGAAAASRLIAVLGPRLLFLTGSLLTAVALAWLSGLPPDGGYAGHVAAPLFLSMAGLGMAGLPLTLTAVAGAGPDRAGLASGLLNTSKQLGGAVGLAALVTLATTRTAALTAAEGTSADAATAQGFGLALQVAAGVLLLAGVCGLALPRVARVDPASAATPPPHDAA</sequence>
<feature type="transmembrane region" description="Helical" evidence="8">
    <location>
        <begin position="234"/>
        <end position="256"/>
    </location>
</feature>
<comment type="subcellular location">
    <subcellularLocation>
        <location evidence="1">Cell membrane</location>
        <topology evidence="1">Multi-pass membrane protein</topology>
    </subcellularLocation>
</comment>
<evidence type="ECO:0000256" key="1">
    <source>
        <dbReference type="ARBA" id="ARBA00004651"/>
    </source>
</evidence>
<evidence type="ECO:0000259" key="9">
    <source>
        <dbReference type="PROSITE" id="PS50850"/>
    </source>
</evidence>
<dbReference type="PANTHER" id="PTHR42718:SF46">
    <property type="entry name" value="BLR6921 PROTEIN"/>
    <property type="match status" value="1"/>
</dbReference>
<feature type="transmembrane region" description="Helical" evidence="8">
    <location>
        <begin position="111"/>
        <end position="133"/>
    </location>
</feature>
<evidence type="ECO:0000256" key="6">
    <source>
        <dbReference type="ARBA" id="ARBA00023136"/>
    </source>
</evidence>
<dbReference type="Gene3D" id="1.20.1250.20">
    <property type="entry name" value="MFS general substrate transporter like domains"/>
    <property type="match status" value="1"/>
</dbReference>
<dbReference type="InterPro" id="IPR020846">
    <property type="entry name" value="MFS_dom"/>
</dbReference>
<dbReference type="Gene3D" id="1.20.1720.10">
    <property type="entry name" value="Multidrug resistance protein D"/>
    <property type="match status" value="1"/>
</dbReference>
<evidence type="ECO:0000256" key="3">
    <source>
        <dbReference type="ARBA" id="ARBA00022475"/>
    </source>
</evidence>
<proteinExistence type="predicted"/>
<gene>
    <name evidence="10" type="ORF">FNH08_00035</name>
</gene>
<dbReference type="CDD" id="cd17321">
    <property type="entry name" value="MFS_MMR_MDR_like"/>
    <property type="match status" value="1"/>
</dbReference>
<feature type="transmembrane region" description="Helical" evidence="8">
    <location>
        <begin position="340"/>
        <end position="357"/>
    </location>
</feature>
<keyword evidence="7" id="KW-0046">Antibiotic resistance</keyword>
<evidence type="ECO:0000256" key="5">
    <source>
        <dbReference type="ARBA" id="ARBA00022989"/>
    </source>
</evidence>
<dbReference type="InterPro" id="IPR011701">
    <property type="entry name" value="MFS"/>
</dbReference>
<name>A0A5N8X833_9ACTN</name>
<dbReference type="InterPro" id="IPR036259">
    <property type="entry name" value="MFS_trans_sf"/>
</dbReference>
<keyword evidence="6 8" id="KW-0472">Membrane</keyword>
<feature type="transmembrane region" description="Helical" evidence="8">
    <location>
        <begin position="277"/>
        <end position="300"/>
    </location>
</feature>
<organism evidence="10 11">
    <name type="scientific">Streptomyces spongiae</name>
    <dbReference type="NCBI Taxonomy" id="565072"/>
    <lineage>
        <taxon>Bacteria</taxon>
        <taxon>Bacillati</taxon>
        <taxon>Actinomycetota</taxon>
        <taxon>Actinomycetes</taxon>
        <taxon>Kitasatosporales</taxon>
        <taxon>Streptomycetaceae</taxon>
        <taxon>Streptomyces</taxon>
    </lineage>
</organism>
<feature type="transmembrane region" description="Helical" evidence="8">
    <location>
        <begin position="312"/>
        <end position="333"/>
    </location>
</feature>
<keyword evidence="5 8" id="KW-1133">Transmembrane helix</keyword>
<accession>A0A5N8X833</accession>
<keyword evidence="4 8" id="KW-0812">Transmembrane</keyword>
<reference evidence="10 11" key="1">
    <citation type="submission" date="2019-07" db="EMBL/GenBank/DDBJ databases">
        <title>New species of Amycolatopsis and Streptomyces.</title>
        <authorList>
            <person name="Duangmal K."/>
            <person name="Teo W.F.A."/>
            <person name="Lipun K."/>
        </authorList>
    </citation>
    <scope>NUCLEOTIDE SEQUENCE [LARGE SCALE GENOMIC DNA]</scope>
    <source>
        <strain evidence="10 11">NBRC 106415</strain>
    </source>
</reference>
<feature type="transmembrane region" description="Helical" evidence="8">
    <location>
        <begin position="413"/>
        <end position="436"/>
    </location>
</feature>
<dbReference type="GO" id="GO:0022857">
    <property type="term" value="F:transmembrane transporter activity"/>
    <property type="evidence" value="ECO:0007669"/>
    <property type="project" value="InterPro"/>
</dbReference>
<feature type="transmembrane region" description="Helical" evidence="8">
    <location>
        <begin position="448"/>
        <end position="470"/>
    </location>
</feature>
<feature type="transmembrane region" description="Helical" evidence="8">
    <location>
        <begin position="173"/>
        <end position="195"/>
    </location>
</feature>
<keyword evidence="2" id="KW-0813">Transport</keyword>
<feature type="transmembrane region" description="Helical" evidence="8">
    <location>
        <begin position="54"/>
        <end position="74"/>
    </location>
</feature>
<dbReference type="SUPFAM" id="SSF103473">
    <property type="entry name" value="MFS general substrate transporter"/>
    <property type="match status" value="2"/>
</dbReference>
<dbReference type="Proteomes" id="UP000400924">
    <property type="component" value="Unassembled WGS sequence"/>
</dbReference>
<dbReference type="AlphaFoldDB" id="A0A5N8X833"/>
<dbReference type="EMBL" id="VJZC01000001">
    <property type="protein sequence ID" value="MPY55631.1"/>
    <property type="molecule type" value="Genomic_DNA"/>
</dbReference>
<feature type="transmembrane region" description="Helical" evidence="8">
    <location>
        <begin position="86"/>
        <end position="105"/>
    </location>
</feature>
<feature type="transmembrane region" description="Helical" evidence="8">
    <location>
        <begin position="145"/>
        <end position="167"/>
    </location>
</feature>
<dbReference type="Pfam" id="PF07690">
    <property type="entry name" value="MFS_1"/>
    <property type="match status" value="2"/>
</dbReference>
<keyword evidence="11" id="KW-1185">Reference proteome</keyword>
<keyword evidence="3" id="KW-1003">Cell membrane</keyword>
<feature type="transmembrane region" description="Helical" evidence="8">
    <location>
        <begin position="369"/>
        <end position="392"/>
    </location>
</feature>
<evidence type="ECO:0000256" key="4">
    <source>
        <dbReference type="ARBA" id="ARBA00022692"/>
    </source>
</evidence>
<feature type="transmembrane region" description="Helical" evidence="8">
    <location>
        <begin position="207"/>
        <end position="228"/>
    </location>
</feature>
<dbReference type="GO" id="GO:0046677">
    <property type="term" value="P:response to antibiotic"/>
    <property type="evidence" value="ECO:0007669"/>
    <property type="project" value="UniProtKB-KW"/>
</dbReference>
<evidence type="ECO:0000256" key="2">
    <source>
        <dbReference type="ARBA" id="ARBA00022448"/>
    </source>
</evidence>
<dbReference type="PANTHER" id="PTHR42718">
    <property type="entry name" value="MAJOR FACILITATOR SUPERFAMILY MULTIDRUG TRANSPORTER MFSC"/>
    <property type="match status" value="1"/>
</dbReference>
<protein>
    <submittedName>
        <fullName evidence="10">MFS transporter</fullName>
    </submittedName>
</protein>
<evidence type="ECO:0000256" key="8">
    <source>
        <dbReference type="SAM" id="Phobius"/>
    </source>
</evidence>
<evidence type="ECO:0000313" key="10">
    <source>
        <dbReference type="EMBL" id="MPY55631.1"/>
    </source>
</evidence>